<sequence>MNENQPKADNTKWRRKRHSIEDEKETCTESIEVFEQQQEFGIIPISAVQSPIRQILGVETTFGEGKRFSRQGIKDNVSLLDEETINKTNKVVVRKAA</sequence>
<evidence type="ECO:0000256" key="1">
    <source>
        <dbReference type="SAM" id="MobiDB-lite"/>
    </source>
</evidence>
<organism evidence="2 3">
    <name type="scientific">Candidatus Brocadia sapporoensis</name>
    <dbReference type="NCBI Taxonomy" id="392547"/>
    <lineage>
        <taxon>Bacteria</taxon>
        <taxon>Pseudomonadati</taxon>
        <taxon>Planctomycetota</taxon>
        <taxon>Candidatus Brocadiia</taxon>
        <taxon>Candidatus Brocadiales</taxon>
        <taxon>Candidatus Brocadiaceae</taxon>
        <taxon>Candidatus Brocadia</taxon>
    </lineage>
</organism>
<evidence type="ECO:0000313" key="3">
    <source>
        <dbReference type="Proteomes" id="UP000242219"/>
    </source>
</evidence>
<comment type="caution">
    <text evidence="2">The sequence shown here is derived from an EMBL/GenBank/DDBJ whole genome shotgun (WGS) entry which is preliminary data.</text>
</comment>
<reference evidence="2 3" key="1">
    <citation type="journal article" date="2016" name="Genome Announc.">
        <title>Draft Genome Sequence of the Anaerobic Ammonium-Oxidizing Bacterium 'Candidatus Brocadia sp. 40'.</title>
        <authorList>
            <person name="Ali M."/>
            <person name="Haroon M.F."/>
            <person name="Narita Y."/>
            <person name="Zhang L."/>
            <person name="Rangel Shaw D."/>
            <person name="Okabe S."/>
            <person name="Saikaly P.E."/>
        </authorList>
    </citation>
    <scope>NUCLEOTIDE SEQUENCE [LARGE SCALE GENOMIC DNA]</scope>
    <source>
        <strain evidence="2 3">40</strain>
    </source>
</reference>
<gene>
    <name evidence="2" type="ORF">BIY37_00405</name>
</gene>
<keyword evidence="3" id="KW-1185">Reference proteome</keyword>
<dbReference type="Proteomes" id="UP000242219">
    <property type="component" value="Unassembled WGS sequence"/>
</dbReference>
<evidence type="ECO:0000313" key="2">
    <source>
        <dbReference type="EMBL" id="OQD46905.1"/>
    </source>
</evidence>
<dbReference type="AlphaFoldDB" id="A0A1V6M3F7"/>
<dbReference type="RefSeq" id="WP_070065871.1">
    <property type="nucleotide sequence ID" value="NZ_MJUW02000017.1"/>
</dbReference>
<feature type="region of interest" description="Disordered" evidence="1">
    <location>
        <begin position="1"/>
        <end position="21"/>
    </location>
</feature>
<proteinExistence type="predicted"/>
<protein>
    <submittedName>
        <fullName evidence="2">Uncharacterized protein</fullName>
    </submittedName>
</protein>
<accession>A0A1V6M3F7</accession>
<dbReference type="EMBL" id="MJUW02000017">
    <property type="protein sequence ID" value="OQD46905.1"/>
    <property type="molecule type" value="Genomic_DNA"/>
</dbReference>
<name>A0A1V6M3F7_9BACT</name>